<comment type="caution">
    <text evidence="2">The sequence shown here is derived from an EMBL/GenBank/DDBJ whole genome shotgun (WGS) entry which is preliminary data.</text>
</comment>
<sequence length="83" mass="9818">MYFVYILQSNINGRNYYGSTGQDSEKRLREYNTGKSQHTKKSLLWTLIWYAAFATKTGAEHFEQYLKFSSGRAFYCKKLILKK</sequence>
<proteinExistence type="predicted"/>
<dbReference type="PROSITE" id="PS50164">
    <property type="entry name" value="GIY_YIG"/>
    <property type="match status" value="1"/>
</dbReference>
<evidence type="ECO:0000313" key="2">
    <source>
        <dbReference type="EMBL" id="PIR47615.1"/>
    </source>
</evidence>
<dbReference type="Gene3D" id="3.40.1440.10">
    <property type="entry name" value="GIY-YIG endonuclease"/>
    <property type="match status" value="1"/>
</dbReference>
<dbReference type="Pfam" id="PF01541">
    <property type="entry name" value="GIY-YIG"/>
    <property type="match status" value="1"/>
</dbReference>
<name>A0A2H0RPC5_9BACT</name>
<evidence type="ECO:0000313" key="3">
    <source>
        <dbReference type="Proteomes" id="UP000230084"/>
    </source>
</evidence>
<protein>
    <submittedName>
        <fullName evidence="2">Excinuclease ABC subunit C</fullName>
    </submittedName>
</protein>
<feature type="domain" description="GIY-YIG" evidence="1">
    <location>
        <begin position="1"/>
        <end position="77"/>
    </location>
</feature>
<organism evidence="2 3">
    <name type="scientific">Candidatus Uhrbacteria bacterium CG10_big_fil_rev_8_21_14_0_10_50_16</name>
    <dbReference type="NCBI Taxonomy" id="1975039"/>
    <lineage>
        <taxon>Bacteria</taxon>
        <taxon>Candidatus Uhriibacteriota</taxon>
    </lineage>
</organism>
<dbReference type="InterPro" id="IPR035901">
    <property type="entry name" value="GIY-YIG_endonuc_sf"/>
</dbReference>
<dbReference type="AlphaFoldDB" id="A0A2H0RPC5"/>
<dbReference type="SUPFAM" id="SSF82771">
    <property type="entry name" value="GIY-YIG endonuclease"/>
    <property type="match status" value="1"/>
</dbReference>
<dbReference type="InterPro" id="IPR000305">
    <property type="entry name" value="GIY-YIG_endonuc"/>
</dbReference>
<reference evidence="2 3" key="1">
    <citation type="submission" date="2017-09" db="EMBL/GenBank/DDBJ databases">
        <title>Depth-based differentiation of microbial function through sediment-hosted aquifers and enrichment of novel symbionts in the deep terrestrial subsurface.</title>
        <authorList>
            <person name="Probst A.J."/>
            <person name="Ladd B."/>
            <person name="Jarett J.K."/>
            <person name="Geller-Mcgrath D.E."/>
            <person name="Sieber C.M."/>
            <person name="Emerson J.B."/>
            <person name="Anantharaman K."/>
            <person name="Thomas B.C."/>
            <person name="Malmstrom R."/>
            <person name="Stieglmeier M."/>
            <person name="Klingl A."/>
            <person name="Woyke T."/>
            <person name="Ryan C.M."/>
            <person name="Banfield J.F."/>
        </authorList>
    </citation>
    <scope>NUCLEOTIDE SEQUENCE [LARGE SCALE GENOMIC DNA]</scope>
    <source>
        <strain evidence="2">CG10_big_fil_rev_8_21_14_0_10_50_16</strain>
    </source>
</reference>
<evidence type="ECO:0000259" key="1">
    <source>
        <dbReference type="PROSITE" id="PS50164"/>
    </source>
</evidence>
<gene>
    <name evidence="2" type="ORF">COV06_02945</name>
</gene>
<dbReference type="Proteomes" id="UP000230084">
    <property type="component" value="Unassembled WGS sequence"/>
</dbReference>
<dbReference type="EMBL" id="PCYM01000005">
    <property type="protein sequence ID" value="PIR47615.1"/>
    <property type="molecule type" value="Genomic_DNA"/>
</dbReference>
<accession>A0A2H0RPC5</accession>